<name>A0A238H2Z5_9BURK</name>
<gene>
    <name evidence="1" type="ORF">BSIN_2840</name>
</gene>
<proteinExistence type="predicted"/>
<dbReference type="EMBL" id="FXAN01000043">
    <property type="protein sequence ID" value="SMF99656.1"/>
    <property type="molecule type" value="Genomic_DNA"/>
</dbReference>
<evidence type="ECO:0000313" key="1">
    <source>
        <dbReference type="EMBL" id="SMF99656.1"/>
    </source>
</evidence>
<organism evidence="1 2">
    <name type="scientific">Burkholderia singularis</name>
    <dbReference type="NCBI Taxonomy" id="1503053"/>
    <lineage>
        <taxon>Bacteria</taxon>
        <taxon>Pseudomonadati</taxon>
        <taxon>Pseudomonadota</taxon>
        <taxon>Betaproteobacteria</taxon>
        <taxon>Burkholderiales</taxon>
        <taxon>Burkholderiaceae</taxon>
        <taxon>Burkholderia</taxon>
        <taxon>pseudomallei group</taxon>
    </lineage>
</organism>
<evidence type="ECO:0000313" key="2">
    <source>
        <dbReference type="Proteomes" id="UP000198460"/>
    </source>
</evidence>
<reference evidence="1 2" key="1">
    <citation type="submission" date="2017-04" db="EMBL/GenBank/DDBJ databases">
        <authorList>
            <person name="Afonso C.L."/>
            <person name="Miller P.J."/>
            <person name="Scott M.A."/>
            <person name="Spackman E."/>
            <person name="Goraichik I."/>
            <person name="Dimitrov K.M."/>
            <person name="Suarez D.L."/>
            <person name="Swayne D.E."/>
        </authorList>
    </citation>
    <scope>NUCLEOTIDE SEQUENCE [LARGE SCALE GENOMIC DNA]</scope>
    <source>
        <strain evidence="1">LMG 28154</strain>
    </source>
</reference>
<dbReference type="Proteomes" id="UP000198460">
    <property type="component" value="Unassembled WGS sequence"/>
</dbReference>
<sequence>MLECDGANGRYFCFISKISGSSNLSGQMPNGAAFGESGCFLPFPTNGEIRCI</sequence>
<dbReference type="AlphaFoldDB" id="A0A238H2Z5"/>
<protein>
    <submittedName>
        <fullName evidence="1">Uncharacterized protein</fullName>
    </submittedName>
</protein>
<accession>A0A238H2Z5</accession>